<keyword evidence="8" id="KW-0472">Membrane</keyword>
<dbReference type="SUPFAM" id="SSF52540">
    <property type="entry name" value="P-loop containing nucleoside triphosphate hydrolases"/>
    <property type="match status" value="1"/>
</dbReference>
<dbReference type="PANTHER" id="PTHR43166">
    <property type="entry name" value="AMINO ACID IMPORT ATP-BINDING PROTEIN"/>
    <property type="match status" value="1"/>
</dbReference>
<dbReference type="SUPFAM" id="SSF52799">
    <property type="entry name" value="(Phosphotyrosine protein) phosphatases II"/>
    <property type="match status" value="1"/>
</dbReference>
<dbReference type="InterPro" id="IPR027417">
    <property type="entry name" value="P-loop_NTPase"/>
</dbReference>
<comment type="caution">
    <text evidence="12">The sequence shown here is derived from an EMBL/GenBank/DDBJ whole genome shotgun (WGS) entry which is preliminary data.</text>
</comment>
<dbReference type="InterPro" id="IPR050086">
    <property type="entry name" value="MetN_ABC_transporter-like"/>
</dbReference>
<evidence type="ECO:0000256" key="8">
    <source>
        <dbReference type="ARBA" id="ARBA00023136"/>
    </source>
</evidence>
<keyword evidence="4" id="KW-1003">Cell membrane</keyword>
<evidence type="ECO:0000259" key="10">
    <source>
        <dbReference type="PROSITE" id="PS50056"/>
    </source>
</evidence>
<comment type="similarity">
    <text evidence="2">Belongs to the ABC transporter superfamily.</text>
</comment>
<dbReference type="InterPro" id="IPR000387">
    <property type="entry name" value="Tyr_Pase_dom"/>
</dbReference>
<evidence type="ECO:0000256" key="6">
    <source>
        <dbReference type="ARBA" id="ARBA00022801"/>
    </source>
</evidence>
<dbReference type="InterPro" id="IPR003595">
    <property type="entry name" value="Tyr_Pase_cat"/>
</dbReference>
<dbReference type="EMBL" id="LDJJ01000037">
    <property type="protein sequence ID" value="KRG66972.1"/>
    <property type="molecule type" value="Genomic_DNA"/>
</dbReference>
<dbReference type="PANTHER" id="PTHR43166:SF9">
    <property type="entry name" value="GLUTAMATE_ASPARTATE IMPORT ATP-BINDING PROTEIN GLTL"/>
    <property type="match status" value="1"/>
</dbReference>
<evidence type="ECO:0000256" key="5">
    <source>
        <dbReference type="ARBA" id="ARBA00022741"/>
    </source>
</evidence>
<name>A0A0R0CBK0_9GAMM</name>
<accession>A0A0R0CBK0</accession>
<dbReference type="PROSITE" id="PS00383">
    <property type="entry name" value="TYR_PHOSPHATASE_1"/>
    <property type="match status" value="1"/>
</dbReference>
<dbReference type="SMART" id="SM00404">
    <property type="entry name" value="PTPc_motif"/>
    <property type="match status" value="1"/>
</dbReference>
<gene>
    <name evidence="12" type="ORF">ABB27_11875</name>
</gene>
<feature type="domain" description="ABC transporter" evidence="11">
    <location>
        <begin position="13"/>
        <end position="244"/>
    </location>
</feature>
<dbReference type="Gene3D" id="3.90.190.10">
    <property type="entry name" value="Protein tyrosine phosphatase superfamily"/>
    <property type="match status" value="1"/>
</dbReference>
<dbReference type="InterPro" id="IPR016130">
    <property type="entry name" value="Tyr_Pase_AS"/>
</dbReference>
<dbReference type="Proteomes" id="UP000051863">
    <property type="component" value="Unassembled WGS sequence"/>
</dbReference>
<dbReference type="InterPro" id="IPR020422">
    <property type="entry name" value="TYR_PHOSPHATASE_DUAL_dom"/>
</dbReference>
<evidence type="ECO:0000313" key="13">
    <source>
        <dbReference type="Proteomes" id="UP000051863"/>
    </source>
</evidence>
<dbReference type="Gene3D" id="3.40.50.300">
    <property type="entry name" value="P-loop containing nucleotide triphosphate hydrolases"/>
    <property type="match status" value="1"/>
</dbReference>
<evidence type="ECO:0000256" key="2">
    <source>
        <dbReference type="ARBA" id="ARBA00005417"/>
    </source>
</evidence>
<evidence type="ECO:0000313" key="12">
    <source>
        <dbReference type="EMBL" id="KRG66972.1"/>
    </source>
</evidence>
<evidence type="ECO:0000256" key="4">
    <source>
        <dbReference type="ARBA" id="ARBA00022475"/>
    </source>
</evidence>
<comment type="subcellular location">
    <subcellularLocation>
        <location evidence="1">Cell inner membrane</location>
        <topology evidence="1">Peripheral membrane protein</topology>
    </subcellularLocation>
</comment>
<dbReference type="PATRIC" id="fig|405446.3.peg.1877"/>
<dbReference type="InterPro" id="IPR003593">
    <property type="entry name" value="AAA+_ATPase"/>
</dbReference>
<protein>
    <recommendedName>
        <fullName evidence="14">ABC transporter</fullName>
    </recommendedName>
</protein>
<dbReference type="SMART" id="SM00382">
    <property type="entry name" value="AAA"/>
    <property type="match status" value="1"/>
</dbReference>
<keyword evidence="6" id="KW-0378">Hydrolase</keyword>
<dbReference type="GO" id="GO:0005524">
    <property type="term" value="F:ATP binding"/>
    <property type="evidence" value="ECO:0007669"/>
    <property type="project" value="UniProtKB-KW"/>
</dbReference>
<sequence>MSLPVHNSSSPLLQLQGWGMSRGHRTVLASIDLSINGPGIVVLMGPGGTGKSSLLQALSGHVAAHGERWGTLLFQGETLDAATQPPVLVQQHARELGFSVLENLSAALRPHAGNKPQALREEIDARLHALGATAIAAHLQQRVIDLPRGLARQVAILRAAFSGSALLLIDEPTSELEPADAEAVLILIERLAAKHTCLVSLHHQGQARRLASRVILLAGGRVQADAPVDAFFANRAQHPVLAQFLRTGSCHVPAPDARAEELAEGVIAPAPKPAALIANSVGARAVPAAEAVAPRPLPAPVSLSATPSRRGPNGFHWLVPGKLAGCPMPGVVFAIEHDLALLRGMGVTVLVNLTEREMPAERLAPYGLRSYHLGIVDRGAPPLLWAKLLLAKIEVMLREGEVVAVHCLAGLGRTGLVLAAWLIREGLTADEALRRLRTLDPGFVQSQEQEDLLHALEENLLIRACD</sequence>
<keyword evidence="13" id="KW-1185">Reference proteome</keyword>
<evidence type="ECO:0000259" key="11">
    <source>
        <dbReference type="PROSITE" id="PS50893"/>
    </source>
</evidence>
<keyword evidence="3" id="KW-0813">Transport</keyword>
<dbReference type="PROSITE" id="PS50893">
    <property type="entry name" value="ABC_TRANSPORTER_2"/>
    <property type="match status" value="1"/>
</dbReference>
<dbReference type="PROSITE" id="PS50054">
    <property type="entry name" value="TYR_PHOSPHATASE_DUAL"/>
    <property type="match status" value="1"/>
</dbReference>
<dbReference type="InterPro" id="IPR029021">
    <property type="entry name" value="Prot-tyrosine_phosphatase-like"/>
</dbReference>
<evidence type="ECO:0008006" key="14">
    <source>
        <dbReference type="Google" id="ProtNLM"/>
    </source>
</evidence>
<dbReference type="Pfam" id="PF00005">
    <property type="entry name" value="ABC_tran"/>
    <property type="match status" value="1"/>
</dbReference>
<reference evidence="12 13" key="1">
    <citation type="submission" date="2015-05" db="EMBL/GenBank/DDBJ databases">
        <title>Genome sequencing and analysis of members of genus Stenotrophomonas.</title>
        <authorList>
            <person name="Patil P.P."/>
            <person name="Midha S."/>
            <person name="Patil P.B."/>
        </authorList>
    </citation>
    <scope>NUCLEOTIDE SEQUENCE [LARGE SCALE GENOMIC DNA]</scope>
    <source>
        <strain evidence="12 13">DSM 18941</strain>
    </source>
</reference>
<dbReference type="Pfam" id="PF22785">
    <property type="entry name" value="Tc-R-P"/>
    <property type="match status" value="1"/>
</dbReference>
<dbReference type="RefSeq" id="WP_083491280.1">
    <property type="nucleotide sequence ID" value="NZ_LDJJ01000037.1"/>
</dbReference>
<evidence type="ECO:0000256" key="3">
    <source>
        <dbReference type="ARBA" id="ARBA00022448"/>
    </source>
</evidence>
<dbReference type="GO" id="GO:0016887">
    <property type="term" value="F:ATP hydrolysis activity"/>
    <property type="evidence" value="ECO:0007669"/>
    <property type="project" value="InterPro"/>
</dbReference>
<dbReference type="AlphaFoldDB" id="A0A0R0CBK0"/>
<dbReference type="GO" id="GO:0005886">
    <property type="term" value="C:plasma membrane"/>
    <property type="evidence" value="ECO:0007669"/>
    <property type="project" value="UniProtKB-SubCell"/>
</dbReference>
<dbReference type="OrthoDB" id="196319at2"/>
<proteinExistence type="inferred from homology"/>
<keyword evidence="7" id="KW-0067">ATP-binding</keyword>
<dbReference type="FunFam" id="3.90.190.10:FF:000157">
    <property type="entry name" value="Protein-tyrosine phosphatase"/>
    <property type="match status" value="1"/>
</dbReference>
<feature type="domain" description="Tyrosine-protein phosphatase" evidence="9">
    <location>
        <begin position="314"/>
        <end position="465"/>
    </location>
</feature>
<evidence type="ECO:0000256" key="1">
    <source>
        <dbReference type="ARBA" id="ARBA00004417"/>
    </source>
</evidence>
<dbReference type="PROSITE" id="PS50056">
    <property type="entry name" value="TYR_PHOSPHATASE_2"/>
    <property type="match status" value="1"/>
</dbReference>
<keyword evidence="5" id="KW-0547">Nucleotide-binding</keyword>
<dbReference type="InterPro" id="IPR003439">
    <property type="entry name" value="ABC_transporter-like_ATP-bd"/>
</dbReference>
<feature type="domain" description="Tyrosine specific protein phosphatases" evidence="10">
    <location>
        <begin position="387"/>
        <end position="451"/>
    </location>
</feature>
<organism evidence="12 13">
    <name type="scientific">Stenotrophomonas terrae</name>
    <dbReference type="NCBI Taxonomy" id="405446"/>
    <lineage>
        <taxon>Bacteria</taxon>
        <taxon>Pseudomonadati</taxon>
        <taxon>Pseudomonadota</taxon>
        <taxon>Gammaproteobacteria</taxon>
        <taxon>Lysobacterales</taxon>
        <taxon>Lysobacteraceae</taxon>
        <taxon>Stenotrophomonas</taxon>
    </lineage>
</organism>
<evidence type="ECO:0000259" key="9">
    <source>
        <dbReference type="PROSITE" id="PS50054"/>
    </source>
</evidence>
<evidence type="ECO:0000256" key="7">
    <source>
        <dbReference type="ARBA" id="ARBA00022840"/>
    </source>
</evidence>